<sequence>MSLPDWIGYCTNVHAGANLAETEANLQEHAVRVRQMISPRQPMGVGLWLSAMTAKELRDGERLTRFRSFLNENQLIPYTLNGFPYGNFHQAVVKHAVYEPTWIDPLRLQYTLDLAYVLDQLLPPGEEGSISTLPIAWGNPPLSEEAWSAAVANLVKLANELARIEQSTGRLIYVCIEPEPGCAIDTTADMIAFFQNRLFPAGDPAQLARYIRVCHDVCHAAVMCEDQSSVLSQYAAAGIGVGKVQISSAIEVDFKSLSEDEREAAIQRLMQFAEDRYLHQTMVETAAGERTLVEDLPEVLNALEGTPDGIWRIHFHMPIYIDAFGPLRTTQGAILDLLRQRELLAPIKHFEVETYAWTVLPPELRQEELAAGIATEIDWLKQQLR</sequence>
<gene>
    <name evidence="1" type="ORF">Enr8_00890</name>
</gene>
<accession>A0A5C5VKB5</accession>
<name>A0A5C5VKB5_9BACT</name>
<dbReference type="SUPFAM" id="SSF51658">
    <property type="entry name" value="Xylose isomerase-like"/>
    <property type="match status" value="1"/>
</dbReference>
<dbReference type="EMBL" id="SJPF01000001">
    <property type="protein sequence ID" value="TWT38397.1"/>
    <property type="molecule type" value="Genomic_DNA"/>
</dbReference>
<protein>
    <recommendedName>
        <fullName evidence="3">Xylose isomerase-like TIM barrel</fullName>
    </recommendedName>
</protein>
<dbReference type="InterPro" id="IPR036237">
    <property type="entry name" value="Xyl_isomerase-like_sf"/>
</dbReference>
<keyword evidence="2" id="KW-1185">Reference proteome</keyword>
<evidence type="ECO:0000313" key="1">
    <source>
        <dbReference type="EMBL" id="TWT38397.1"/>
    </source>
</evidence>
<dbReference type="OrthoDB" id="9785907at2"/>
<evidence type="ECO:0008006" key="3">
    <source>
        <dbReference type="Google" id="ProtNLM"/>
    </source>
</evidence>
<organism evidence="1 2">
    <name type="scientific">Blastopirellula retiformator</name>
    <dbReference type="NCBI Taxonomy" id="2527970"/>
    <lineage>
        <taxon>Bacteria</taxon>
        <taxon>Pseudomonadati</taxon>
        <taxon>Planctomycetota</taxon>
        <taxon>Planctomycetia</taxon>
        <taxon>Pirellulales</taxon>
        <taxon>Pirellulaceae</taxon>
        <taxon>Blastopirellula</taxon>
    </lineage>
</organism>
<comment type="caution">
    <text evidence="1">The sequence shown here is derived from an EMBL/GenBank/DDBJ whole genome shotgun (WGS) entry which is preliminary data.</text>
</comment>
<dbReference type="RefSeq" id="WP_146428658.1">
    <property type="nucleotide sequence ID" value="NZ_SJPF01000001.1"/>
</dbReference>
<dbReference type="NCBIfam" id="NF035939">
    <property type="entry name" value="TIM_EboE"/>
    <property type="match status" value="1"/>
</dbReference>
<dbReference type="Gene3D" id="3.20.20.150">
    <property type="entry name" value="Divalent-metal-dependent TIM barrel enzymes"/>
    <property type="match status" value="1"/>
</dbReference>
<reference evidence="1 2" key="1">
    <citation type="submission" date="2019-02" db="EMBL/GenBank/DDBJ databases">
        <title>Deep-cultivation of Planctomycetes and their phenomic and genomic characterization uncovers novel biology.</title>
        <authorList>
            <person name="Wiegand S."/>
            <person name="Jogler M."/>
            <person name="Boedeker C."/>
            <person name="Pinto D."/>
            <person name="Vollmers J."/>
            <person name="Rivas-Marin E."/>
            <person name="Kohn T."/>
            <person name="Peeters S.H."/>
            <person name="Heuer A."/>
            <person name="Rast P."/>
            <person name="Oberbeckmann S."/>
            <person name="Bunk B."/>
            <person name="Jeske O."/>
            <person name="Meyerdierks A."/>
            <person name="Storesund J.E."/>
            <person name="Kallscheuer N."/>
            <person name="Luecker S."/>
            <person name="Lage O.M."/>
            <person name="Pohl T."/>
            <person name="Merkel B.J."/>
            <person name="Hornburger P."/>
            <person name="Mueller R.-W."/>
            <person name="Bruemmer F."/>
            <person name="Labrenz M."/>
            <person name="Spormann A.M."/>
            <person name="Op Den Camp H."/>
            <person name="Overmann J."/>
            <person name="Amann R."/>
            <person name="Jetten M.S.M."/>
            <person name="Mascher T."/>
            <person name="Medema M.H."/>
            <person name="Devos D.P."/>
            <person name="Kaster A.-K."/>
            <person name="Ovreas L."/>
            <person name="Rohde M."/>
            <person name="Galperin M.Y."/>
            <person name="Jogler C."/>
        </authorList>
    </citation>
    <scope>NUCLEOTIDE SEQUENCE [LARGE SCALE GENOMIC DNA]</scope>
    <source>
        <strain evidence="1 2">Enr8</strain>
    </source>
</reference>
<evidence type="ECO:0000313" key="2">
    <source>
        <dbReference type="Proteomes" id="UP000318878"/>
    </source>
</evidence>
<proteinExistence type="predicted"/>
<dbReference type="AlphaFoldDB" id="A0A5C5VKB5"/>
<dbReference type="Proteomes" id="UP000318878">
    <property type="component" value="Unassembled WGS sequence"/>
</dbReference>